<gene>
    <name evidence="3" type="ORF">HGRIS_014313</name>
</gene>
<evidence type="ECO:0008006" key="5">
    <source>
        <dbReference type="Google" id="ProtNLM"/>
    </source>
</evidence>
<comment type="caution">
    <text evidence="3">The sequence shown here is derived from an EMBL/GenBank/DDBJ whole genome shotgun (WGS) entry which is preliminary data.</text>
</comment>
<evidence type="ECO:0000313" key="3">
    <source>
        <dbReference type="EMBL" id="KAL0959000.1"/>
    </source>
</evidence>
<keyword evidence="2" id="KW-1133">Transmembrane helix</keyword>
<accession>A0ABR3JT02</accession>
<name>A0ABR3JT02_9AGAR</name>
<evidence type="ECO:0000256" key="2">
    <source>
        <dbReference type="SAM" id="Phobius"/>
    </source>
</evidence>
<organism evidence="3 4">
    <name type="scientific">Hohenbuehelia grisea</name>
    <dbReference type="NCBI Taxonomy" id="104357"/>
    <lineage>
        <taxon>Eukaryota</taxon>
        <taxon>Fungi</taxon>
        <taxon>Dikarya</taxon>
        <taxon>Basidiomycota</taxon>
        <taxon>Agaricomycotina</taxon>
        <taxon>Agaricomycetes</taxon>
        <taxon>Agaricomycetidae</taxon>
        <taxon>Agaricales</taxon>
        <taxon>Pleurotineae</taxon>
        <taxon>Pleurotaceae</taxon>
        <taxon>Hohenbuehelia</taxon>
    </lineage>
</organism>
<evidence type="ECO:0000313" key="4">
    <source>
        <dbReference type="Proteomes" id="UP001556367"/>
    </source>
</evidence>
<proteinExistence type="predicted"/>
<feature type="compositionally biased region" description="Polar residues" evidence="1">
    <location>
        <begin position="59"/>
        <end position="78"/>
    </location>
</feature>
<evidence type="ECO:0000256" key="1">
    <source>
        <dbReference type="SAM" id="MobiDB-lite"/>
    </source>
</evidence>
<feature type="region of interest" description="Disordered" evidence="1">
    <location>
        <begin position="59"/>
        <end position="103"/>
    </location>
</feature>
<protein>
    <recommendedName>
        <fullName evidence="5">Secreted protein</fullName>
    </recommendedName>
</protein>
<feature type="transmembrane region" description="Helical" evidence="2">
    <location>
        <begin position="6"/>
        <end position="28"/>
    </location>
</feature>
<keyword evidence="4" id="KW-1185">Reference proteome</keyword>
<reference evidence="4" key="1">
    <citation type="submission" date="2024-06" db="EMBL/GenBank/DDBJ databases">
        <title>Multi-omics analyses provide insights into the biosynthesis of the anticancer antibiotic pleurotin in Hohenbuehelia grisea.</title>
        <authorList>
            <person name="Weaver J.A."/>
            <person name="Alberti F."/>
        </authorList>
    </citation>
    <scope>NUCLEOTIDE SEQUENCE [LARGE SCALE GENOMIC DNA]</scope>
    <source>
        <strain evidence="4">T-177</strain>
    </source>
</reference>
<dbReference type="Proteomes" id="UP001556367">
    <property type="component" value="Unassembled WGS sequence"/>
</dbReference>
<keyword evidence="2" id="KW-0472">Membrane</keyword>
<keyword evidence="2" id="KW-0812">Transmembrane</keyword>
<sequence length="103" mass="11479">MPLMPTIYQNMWIVVTMLLTNIMACRVFRKAKFGYIREAELVLSVIAFQHQSTLASTSQRTATGADSLTSRSTLTISQENKRSPCPSPRLGDKLQSVELESSV</sequence>
<dbReference type="EMBL" id="JASNQZ010000003">
    <property type="protein sequence ID" value="KAL0959000.1"/>
    <property type="molecule type" value="Genomic_DNA"/>
</dbReference>